<evidence type="ECO:0000256" key="14">
    <source>
        <dbReference type="ARBA" id="ARBA00023075"/>
    </source>
</evidence>
<proteinExistence type="inferred from homology"/>
<dbReference type="EMBL" id="KR907242">
    <property type="protein sequence ID" value="AMX74125.1"/>
    <property type="molecule type" value="Genomic_DNA"/>
</dbReference>
<dbReference type="GO" id="GO:0008137">
    <property type="term" value="F:NADH dehydrogenase (ubiquinone) activity"/>
    <property type="evidence" value="ECO:0007669"/>
    <property type="project" value="UniProtKB-EC"/>
</dbReference>
<comment type="function">
    <text evidence="1">Core subunit of the mitochondrial membrane respiratory chain NADH dehydrogenase (Complex I) that is believed to belong to the minimal assembly required for catalysis. Complex I functions in the transfer of electrons from NADH to the respiratory chain. The immediate electron acceptor for the enzyme is believed to be ubiquinone.</text>
</comment>
<feature type="transmembrane region" description="Helical" evidence="18">
    <location>
        <begin position="80"/>
        <end position="103"/>
    </location>
</feature>
<keyword evidence="9 18" id="KW-0999">Mitochondrion inner membrane</keyword>
<keyword evidence="14 18" id="KW-0830">Ubiquinone</keyword>
<sequence>MTTIILFWILILTVFMAMSTSSLFSLWICMEINMMMFMPMMNSKNILSSNSMILYFIIQSLASSIFILSFLINFLMMVNYITMMLITSAILIKLGAAPFHIWFPQVSEGLKFMPFSFLILNQKLIPLYILSFLNNSVMVMSIIFSSLIGSFGGWNQNSIRKIIAFSTIAHLSWMISIILCYNNWWTMYFFMYSFIIITLIFFLFKTEMSYINQTNFFLDFSKKISLITILMSLGGMPPFLGFLMKWMSIKIISMSNPIFLFFLIPSSLLNLFFYSRIMYPYFFKKMEINKMAQKMKKSGTMTAMNFLLMFLMIPMI</sequence>
<dbReference type="AlphaFoldDB" id="A0A1P8AGC9"/>
<keyword evidence="11 18" id="KW-0249">Electron transport</keyword>
<evidence type="ECO:0000256" key="15">
    <source>
        <dbReference type="ARBA" id="ARBA00023128"/>
    </source>
</evidence>
<geneLocation type="mitochondrion" evidence="20"/>
<dbReference type="InterPro" id="IPR003917">
    <property type="entry name" value="NADH_UbQ_OxRdtase_chain2"/>
</dbReference>
<dbReference type="InterPro" id="IPR050175">
    <property type="entry name" value="Complex_I_Subunit_2"/>
</dbReference>
<evidence type="ECO:0000256" key="16">
    <source>
        <dbReference type="ARBA" id="ARBA00023136"/>
    </source>
</evidence>
<feature type="transmembrane region" description="Helical" evidence="18">
    <location>
        <begin position="298"/>
        <end position="315"/>
    </location>
</feature>
<feature type="transmembrane region" description="Helical" evidence="18">
    <location>
        <begin position="185"/>
        <end position="204"/>
    </location>
</feature>
<comment type="catalytic activity">
    <reaction evidence="17 18">
        <text>a ubiquinone + NADH + 5 H(+)(in) = a ubiquinol + NAD(+) + 4 H(+)(out)</text>
        <dbReference type="Rhea" id="RHEA:29091"/>
        <dbReference type="Rhea" id="RHEA-COMP:9565"/>
        <dbReference type="Rhea" id="RHEA-COMP:9566"/>
        <dbReference type="ChEBI" id="CHEBI:15378"/>
        <dbReference type="ChEBI" id="CHEBI:16389"/>
        <dbReference type="ChEBI" id="CHEBI:17976"/>
        <dbReference type="ChEBI" id="CHEBI:57540"/>
        <dbReference type="ChEBI" id="CHEBI:57945"/>
        <dbReference type="EC" id="7.1.1.2"/>
    </reaction>
</comment>
<reference evidence="20" key="1">
    <citation type="journal article" date="2019" name="Ticks Tick Borne Dis.">
        <title>Argasid and ixodid systematics: Implications for soft tick evolution and systematics, with a new argasid species list.</title>
        <authorList>
            <person name="Mans B.J."/>
            <person name="Featherston J."/>
            <person name="Kvas M."/>
            <person name="Pillay K.A."/>
            <person name="de Klerk D.G."/>
            <person name="Pienaar R."/>
            <person name="de Castro M.H."/>
            <person name="Schwan T.G."/>
            <person name="Lopez J.E."/>
            <person name="Teel P."/>
            <person name="Perez de Leon A.A."/>
            <person name="Sonenshine D.E."/>
            <person name="Egekwu N.I."/>
            <person name="Bakkes D.K."/>
            <person name="Heyne H."/>
            <person name="Kanduma E.G."/>
            <person name="Nyangiwe N."/>
            <person name="Bouattour A."/>
            <person name="Latif A.A."/>
        </authorList>
    </citation>
    <scope>NUCLEOTIDE SEQUENCE</scope>
</reference>
<comment type="similarity">
    <text evidence="3 18">Belongs to the complex I subunit 2 family.</text>
</comment>
<keyword evidence="8 18" id="KW-0812">Transmembrane</keyword>
<evidence type="ECO:0000256" key="11">
    <source>
        <dbReference type="ARBA" id="ARBA00022982"/>
    </source>
</evidence>
<keyword evidence="10 18" id="KW-1278">Translocase</keyword>
<accession>A0A1P8AGC9</accession>
<dbReference type="PANTHER" id="PTHR46552:SF1">
    <property type="entry name" value="NADH-UBIQUINONE OXIDOREDUCTASE CHAIN 2"/>
    <property type="match status" value="1"/>
</dbReference>
<evidence type="ECO:0000256" key="9">
    <source>
        <dbReference type="ARBA" id="ARBA00022792"/>
    </source>
</evidence>
<name>A0A1P8AGC9_9ACAR</name>
<evidence type="ECO:0000256" key="8">
    <source>
        <dbReference type="ARBA" id="ARBA00022692"/>
    </source>
</evidence>
<evidence type="ECO:0000256" key="12">
    <source>
        <dbReference type="ARBA" id="ARBA00022989"/>
    </source>
</evidence>
<comment type="subcellular location">
    <subcellularLocation>
        <location evidence="2 18">Mitochondrion inner membrane</location>
        <topology evidence="2 18">Multi-pass membrane protein</topology>
    </subcellularLocation>
</comment>
<keyword evidence="15 18" id="KW-0496">Mitochondrion</keyword>
<evidence type="ECO:0000256" key="7">
    <source>
        <dbReference type="ARBA" id="ARBA00022660"/>
    </source>
</evidence>
<feature type="transmembrane region" description="Helical" evidence="18">
    <location>
        <begin position="53"/>
        <end position="74"/>
    </location>
</feature>
<feature type="transmembrane region" description="Helical" evidence="18">
    <location>
        <begin position="6"/>
        <end position="32"/>
    </location>
</feature>
<evidence type="ECO:0000256" key="3">
    <source>
        <dbReference type="ARBA" id="ARBA00007012"/>
    </source>
</evidence>
<dbReference type="InterPro" id="IPR001750">
    <property type="entry name" value="ND/Mrp_TM"/>
</dbReference>
<feature type="transmembrane region" description="Helical" evidence="18">
    <location>
        <begin position="137"/>
        <end position="155"/>
    </location>
</feature>
<evidence type="ECO:0000256" key="10">
    <source>
        <dbReference type="ARBA" id="ARBA00022967"/>
    </source>
</evidence>
<dbReference type="GeneID" id="37277023"/>
<feature type="transmembrane region" description="Helical" evidence="18">
    <location>
        <begin position="224"/>
        <end position="246"/>
    </location>
</feature>
<evidence type="ECO:0000313" key="20">
    <source>
        <dbReference type="EMBL" id="AMX74125.1"/>
    </source>
</evidence>
<keyword evidence="16 18" id="KW-0472">Membrane</keyword>
<dbReference type="RefSeq" id="YP_009480267.1">
    <property type="nucleotide sequence ID" value="NC_037522.1"/>
</dbReference>
<dbReference type="PANTHER" id="PTHR46552">
    <property type="entry name" value="NADH-UBIQUINONE OXIDOREDUCTASE CHAIN 2"/>
    <property type="match status" value="1"/>
</dbReference>
<dbReference type="PRINTS" id="PR01436">
    <property type="entry name" value="NADHDHGNASE2"/>
</dbReference>
<evidence type="ECO:0000256" key="6">
    <source>
        <dbReference type="ARBA" id="ARBA00022448"/>
    </source>
</evidence>
<dbReference type="GO" id="GO:0005743">
    <property type="term" value="C:mitochondrial inner membrane"/>
    <property type="evidence" value="ECO:0007669"/>
    <property type="project" value="UniProtKB-SubCell"/>
</dbReference>
<feature type="domain" description="NADH:quinone oxidoreductase/Mrp antiporter transmembrane" evidence="19">
    <location>
        <begin position="21"/>
        <end position="264"/>
    </location>
</feature>
<protein>
    <recommendedName>
        <fullName evidence="5 18">NADH-ubiquinone oxidoreductase chain 2</fullName>
        <ecNumber evidence="4 18">7.1.1.2</ecNumber>
    </recommendedName>
</protein>
<dbReference type="CTD" id="4536"/>
<evidence type="ECO:0000256" key="2">
    <source>
        <dbReference type="ARBA" id="ARBA00004448"/>
    </source>
</evidence>
<evidence type="ECO:0000256" key="5">
    <source>
        <dbReference type="ARBA" id="ARBA00021008"/>
    </source>
</evidence>
<dbReference type="EC" id="7.1.1.2" evidence="4 18"/>
<comment type="function">
    <text evidence="18">Core subunit of the mitochondrial membrane respiratory chain NADH dehydrogenase (Complex I) which catalyzes electron transfer from NADH through the respiratory chain, using ubiquinone as an electron acceptor. Essential for the catalytic activity and assembly of complex I.</text>
</comment>
<keyword evidence="6" id="KW-0813">Transport</keyword>
<evidence type="ECO:0000256" key="17">
    <source>
        <dbReference type="ARBA" id="ARBA00049551"/>
    </source>
</evidence>
<keyword evidence="13 18" id="KW-0520">NAD</keyword>
<dbReference type="Pfam" id="PF00361">
    <property type="entry name" value="Proton_antipo_M"/>
    <property type="match status" value="1"/>
</dbReference>
<evidence type="ECO:0000256" key="18">
    <source>
        <dbReference type="RuleBase" id="RU003403"/>
    </source>
</evidence>
<dbReference type="GO" id="GO:0006120">
    <property type="term" value="P:mitochondrial electron transport, NADH to ubiquinone"/>
    <property type="evidence" value="ECO:0007669"/>
    <property type="project" value="InterPro"/>
</dbReference>
<feature type="transmembrane region" description="Helical" evidence="18">
    <location>
        <begin position="162"/>
        <end position="179"/>
    </location>
</feature>
<gene>
    <name evidence="20" type="primary">ND2</name>
</gene>
<evidence type="ECO:0000256" key="1">
    <source>
        <dbReference type="ARBA" id="ARBA00003257"/>
    </source>
</evidence>
<evidence type="ECO:0000256" key="4">
    <source>
        <dbReference type="ARBA" id="ARBA00012944"/>
    </source>
</evidence>
<keyword evidence="12 18" id="KW-1133">Transmembrane helix</keyword>
<keyword evidence="7 18" id="KW-0679">Respiratory chain</keyword>
<evidence type="ECO:0000256" key="13">
    <source>
        <dbReference type="ARBA" id="ARBA00023027"/>
    </source>
</evidence>
<evidence type="ECO:0000259" key="19">
    <source>
        <dbReference type="Pfam" id="PF00361"/>
    </source>
</evidence>
<organism evidence="20">
    <name type="scientific">Navis striatus</name>
    <dbReference type="NCBI Taxonomy" id="1580118"/>
    <lineage>
        <taxon>Eukaryota</taxon>
        <taxon>Metazoa</taxon>
        <taxon>Ecdysozoa</taxon>
        <taxon>Arthropoda</taxon>
        <taxon>Chelicerata</taxon>
        <taxon>Arachnida</taxon>
        <taxon>Acari</taxon>
        <taxon>Parasitiformes</taxon>
        <taxon>Ixodida</taxon>
        <taxon>Ixodoidea</taxon>
        <taxon>Argasidae</taxon>
        <taxon>Argasinae</taxon>
        <taxon>Navis</taxon>
    </lineage>
</organism>
<feature type="transmembrane region" description="Helical" evidence="18">
    <location>
        <begin position="258"/>
        <end position="277"/>
    </location>
</feature>